<evidence type="ECO:0000256" key="7">
    <source>
        <dbReference type="SAM" id="MobiDB-lite"/>
    </source>
</evidence>
<gene>
    <name evidence="9" type="ORF">VC83_05552</name>
</gene>
<keyword evidence="3 8" id="KW-0812">Transmembrane</keyword>
<evidence type="ECO:0000256" key="2">
    <source>
        <dbReference type="ARBA" id="ARBA00022448"/>
    </source>
</evidence>
<evidence type="ECO:0000313" key="9">
    <source>
        <dbReference type="EMBL" id="OAF57645.1"/>
    </source>
</evidence>
<sequence>MGDHDIESEGEKIPTSPVTYSEKPTSEMMEHSPINLTEEDNIRIRRKTDKVILSILTWVYFLQVLDKGVMGTGAVFGLREDTHMTGRQYSLLGSIAPIAQLGWQPFSAWLIVKVPHRILMPSMILGWGIAETMTCLCHDFKTMMACRFFLGLFEAGCLPLFAIMTGQWYRRVEQPLRVSIWYSMNGTATMAAAALSYGLGHIHSSKLYSWQIIYLFCGLLTVVTAPVCYYFLDNDISTARFLTPTERLQGVERLRSNKSGDETVHEFKWPQVWESALDIKTWLTYYEKTPPHLYFTKTQMAVWRNFASWSFDGEQVYLPGPADWYPDGYDTEFYGFQLDSDALGAFRAWEVLREETEPAEYKWILPSDDRLLLLSPTKESEELLSQFYNM</sequence>
<comment type="similarity">
    <text evidence="6">Belongs to the major facilitator superfamily. Allantoate permease family.</text>
</comment>
<evidence type="ECO:0008006" key="10">
    <source>
        <dbReference type="Google" id="ProtNLM"/>
    </source>
</evidence>
<keyword evidence="5 8" id="KW-0472">Membrane</keyword>
<feature type="region of interest" description="Disordered" evidence="7">
    <location>
        <begin position="1"/>
        <end position="28"/>
    </location>
</feature>
<feature type="transmembrane region" description="Helical" evidence="8">
    <location>
        <begin position="180"/>
        <end position="200"/>
    </location>
</feature>
<evidence type="ECO:0000256" key="3">
    <source>
        <dbReference type="ARBA" id="ARBA00022692"/>
    </source>
</evidence>
<dbReference type="VEuPathDB" id="FungiDB:GMDG_03778"/>
<dbReference type="InterPro" id="IPR011701">
    <property type="entry name" value="MFS"/>
</dbReference>
<proteinExistence type="inferred from homology"/>
<dbReference type="FunFam" id="1.20.1250.20:FF:000064">
    <property type="entry name" value="MFS allantoate transporter"/>
    <property type="match status" value="1"/>
</dbReference>
<name>A0A177A614_9PEZI</name>
<dbReference type="GO" id="GO:0016020">
    <property type="term" value="C:membrane"/>
    <property type="evidence" value="ECO:0007669"/>
    <property type="project" value="UniProtKB-SubCell"/>
</dbReference>
<dbReference type="RefSeq" id="XP_024322933.1">
    <property type="nucleotide sequence ID" value="XM_024469172.1"/>
</dbReference>
<dbReference type="GeneID" id="36288617"/>
<keyword evidence="2" id="KW-0813">Transport</keyword>
<evidence type="ECO:0000256" key="6">
    <source>
        <dbReference type="ARBA" id="ARBA00037968"/>
    </source>
</evidence>
<evidence type="ECO:0000256" key="1">
    <source>
        <dbReference type="ARBA" id="ARBA00004141"/>
    </source>
</evidence>
<organism evidence="9">
    <name type="scientific">Pseudogymnoascus destructans</name>
    <dbReference type="NCBI Taxonomy" id="655981"/>
    <lineage>
        <taxon>Eukaryota</taxon>
        <taxon>Fungi</taxon>
        <taxon>Dikarya</taxon>
        <taxon>Ascomycota</taxon>
        <taxon>Pezizomycotina</taxon>
        <taxon>Leotiomycetes</taxon>
        <taxon>Thelebolales</taxon>
        <taxon>Thelebolaceae</taxon>
        <taxon>Pseudogymnoascus</taxon>
    </lineage>
</organism>
<dbReference type="Gene3D" id="1.20.1250.20">
    <property type="entry name" value="MFS general substrate transporter like domains"/>
    <property type="match status" value="1"/>
</dbReference>
<evidence type="ECO:0000256" key="8">
    <source>
        <dbReference type="SAM" id="Phobius"/>
    </source>
</evidence>
<dbReference type="EMBL" id="KV441399">
    <property type="protein sequence ID" value="OAF57645.1"/>
    <property type="molecule type" value="Genomic_DNA"/>
</dbReference>
<feature type="transmembrane region" description="Helical" evidence="8">
    <location>
        <begin position="148"/>
        <end position="168"/>
    </location>
</feature>
<evidence type="ECO:0000256" key="4">
    <source>
        <dbReference type="ARBA" id="ARBA00022989"/>
    </source>
</evidence>
<dbReference type="OrthoDB" id="4454541at2759"/>
<reference evidence="9" key="1">
    <citation type="submission" date="2016-03" db="EMBL/GenBank/DDBJ databases">
        <title>Updated assembly of Pseudogymnoascus destructans, the fungus causing white-nose syndrome of bats.</title>
        <authorList>
            <person name="Palmer J.M."/>
            <person name="Drees K.P."/>
            <person name="Foster J.T."/>
            <person name="Lindner D.L."/>
        </authorList>
    </citation>
    <scope>NUCLEOTIDE SEQUENCE [LARGE SCALE GENOMIC DNA]</scope>
    <source>
        <strain evidence="9">20631-21</strain>
    </source>
</reference>
<dbReference type="InterPro" id="IPR036259">
    <property type="entry name" value="MFS_trans_sf"/>
</dbReference>
<feature type="compositionally biased region" description="Basic and acidic residues" evidence="7">
    <location>
        <begin position="1"/>
        <end position="12"/>
    </location>
</feature>
<accession>A0A177A614</accession>
<protein>
    <recommendedName>
        <fullName evidence="10">Major facilitator superfamily (MFS) profile domain-containing protein</fullName>
    </recommendedName>
</protein>
<dbReference type="VEuPathDB" id="FungiDB:GMDG_08686"/>
<dbReference type="PANTHER" id="PTHR43791:SF16">
    <property type="entry name" value="TRANSPORTER, PUTATIVE (AFU_ORTHOLOGUE AFUA_3G01840)-RELATED"/>
    <property type="match status" value="1"/>
</dbReference>
<dbReference type="PANTHER" id="PTHR43791">
    <property type="entry name" value="PERMEASE-RELATED"/>
    <property type="match status" value="1"/>
</dbReference>
<keyword evidence="4 8" id="KW-1133">Transmembrane helix</keyword>
<dbReference type="AlphaFoldDB" id="A0A177A614"/>
<evidence type="ECO:0000256" key="5">
    <source>
        <dbReference type="ARBA" id="ARBA00023136"/>
    </source>
</evidence>
<dbReference type="Pfam" id="PF07690">
    <property type="entry name" value="MFS_1"/>
    <property type="match status" value="1"/>
</dbReference>
<dbReference type="SUPFAM" id="SSF103473">
    <property type="entry name" value="MFS general substrate transporter"/>
    <property type="match status" value="1"/>
</dbReference>
<dbReference type="Proteomes" id="UP000077154">
    <property type="component" value="Unassembled WGS sequence"/>
</dbReference>
<dbReference type="eggNOG" id="KOG2533">
    <property type="taxonomic scope" value="Eukaryota"/>
</dbReference>
<dbReference type="GO" id="GO:0022857">
    <property type="term" value="F:transmembrane transporter activity"/>
    <property type="evidence" value="ECO:0007669"/>
    <property type="project" value="InterPro"/>
</dbReference>
<feature type="transmembrane region" description="Helical" evidence="8">
    <location>
        <begin position="212"/>
        <end position="232"/>
    </location>
</feature>
<feature type="transmembrane region" description="Helical" evidence="8">
    <location>
        <begin position="89"/>
        <end position="112"/>
    </location>
</feature>
<comment type="subcellular location">
    <subcellularLocation>
        <location evidence="1">Membrane</location>
        <topology evidence="1">Multi-pass membrane protein</topology>
    </subcellularLocation>
</comment>